<dbReference type="EC" id="2.4.1.25" evidence="3 10"/>
<evidence type="ECO:0000256" key="10">
    <source>
        <dbReference type="RuleBase" id="RU361207"/>
    </source>
</evidence>
<proteinExistence type="inferred from homology"/>
<dbReference type="SUPFAM" id="SSF51445">
    <property type="entry name" value="(Trans)glycosidases"/>
    <property type="match status" value="2"/>
</dbReference>
<evidence type="ECO:0000256" key="7">
    <source>
        <dbReference type="ARBA" id="ARBA00023277"/>
    </source>
</evidence>
<evidence type="ECO:0000259" key="11">
    <source>
        <dbReference type="SMART" id="SM00642"/>
    </source>
</evidence>
<dbReference type="Gene3D" id="3.20.20.80">
    <property type="entry name" value="Glycosidases"/>
    <property type="match status" value="4"/>
</dbReference>
<evidence type="ECO:0000256" key="2">
    <source>
        <dbReference type="ARBA" id="ARBA00005684"/>
    </source>
</evidence>
<dbReference type="InterPro" id="IPR017853">
    <property type="entry name" value="GH"/>
</dbReference>
<dbReference type="NCBIfam" id="TIGR02401">
    <property type="entry name" value="trehalose_TreY"/>
    <property type="match status" value="1"/>
</dbReference>
<keyword evidence="13" id="KW-1185">Reference proteome</keyword>
<comment type="similarity">
    <text evidence="2 10">Belongs to the disproportionating enzyme family.</text>
</comment>
<evidence type="ECO:0000256" key="4">
    <source>
        <dbReference type="ARBA" id="ARBA00020295"/>
    </source>
</evidence>
<evidence type="ECO:0000256" key="1">
    <source>
        <dbReference type="ARBA" id="ARBA00000439"/>
    </source>
</evidence>
<dbReference type="NCBIfam" id="TIGR00217">
    <property type="entry name" value="malQ"/>
    <property type="match status" value="1"/>
</dbReference>
<dbReference type="NCBIfam" id="NF011080">
    <property type="entry name" value="PRK14508.1-3"/>
    <property type="match status" value="1"/>
</dbReference>
<dbReference type="InterPro" id="IPR012767">
    <property type="entry name" value="Trehalose_TreY"/>
</dbReference>
<evidence type="ECO:0000256" key="5">
    <source>
        <dbReference type="ARBA" id="ARBA00022676"/>
    </source>
</evidence>
<evidence type="ECO:0000256" key="9">
    <source>
        <dbReference type="ARBA" id="ARBA00031501"/>
    </source>
</evidence>
<dbReference type="SMART" id="SM00642">
    <property type="entry name" value="Aamy"/>
    <property type="match status" value="1"/>
</dbReference>
<evidence type="ECO:0000256" key="8">
    <source>
        <dbReference type="ARBA" id="ARBA00031423"/>
    </source>
</evidence>
<reference evidence="12 13" key="1">
    <citation type="submission" date="2016-10" db="EMBL/GenBank/DDBJ databases">
        <title>Arsenicibacter rosenii gen. nov., sp. nov., an efficient arsenic-methylating bacterium isolated from an arsenic-contaminated paddy soil.</title>
        <authorList>
            <person name="Huang K."/>
        </authorList>
    </citation>
    <scope>NUCLEOTIDE SEQUENCE [LARGE SCALE GENOMIC DNA]</scope>
    <source>
        <strain evidence="12 13">SM-1</strain>
    </source>
</reference>
<keyword evidence="6 10" id="KW-0808">Transferase</keyword>
<evidence type="ECO:0000313" key="13">
    <source>
        <dbReference type="Proteomes" id="UP000181790"/>
    </source>
</evidence>
<feature type="domain" description="Glycosyl hydrolase family 13 catalytic" evidence="11">
    <location>
        <begin position="16"/>
        <end position="649"/>
    </location>
</feature>
<dbReference type="GO" id="GO:0005975">
    <property type="term" value="P:carbohydrate metabolic process"/>
    <property type="evidence" value="ECO:0007669"/>
    <property type="project" value="InterPro"/>
</dbReference>
<evidence type="ECO:0000313" key="12">
    <source>
        <dbReference type="EMBL" id="OIN56293.1"/>
    </source>
</evidence>
<dbReference type="OrthoDB" id="9811841at2"/>
<dbReference type="Gene3D" id="3.30.1590.10">
    <property type="entry name" value="Maltooligosyl trehalose synthase, domain 2"/>
    <property type="match status" value="1"/>
</dbReference>
<dbReference type="InterPro" id="IPR006047">
    <property type="entry name" value="GH13_cat_dom"/>
</dbReference>
<accession>A0A1S2VC56</accession>
<dbReference type="Pfam" id="PF02446">
    <property type="entry name" value="Glyco_hydro_77"/>
    <property type="match status" value="1"/>
</dbReference>
<dbReference type="PANTHER" id="PTHR32438">
    <property type="entry name" value="4-ALPHA-GLUCANOTRANSFERASE DPE1, CHLOROPLASTIC/AMYLOPLASTIC"/>
    <property type="match status" value="1"/>
</dbReference>
<dbReference type="PANTHER" id="PTHR32438:SF5">
    <property type="entry name" value="4-ALPHA-GLUCANOTRANSFERASE DPE1, CHLOROPLASTIC_AMYLOPLASTIC"/>
    <property type="match status" value="1"/>
</dbReference>
<dbReference type="GO" id="GO:0004134">
    <property type="term" value="F:4-alpha-glucanotransferase activity"/>
    <property type="evidence" value="ECO:0007669"/>
    <property type="project" value="UniProtKB-EC"/>
</dbReference>
<evidence type="ECO:0000256" key="3">
    <source>
        <dbReference type="ARBA" id="ARBA00012560"/>
    </source>
</evidence>
<comment type="caution">
    <text evidence="12">The sequence shown here is derived from an EMBL/GenBank/DDBJ whole genome shotgun (WGS) entry which is preliminary data.</text>
</comment>
<dbReference type="Gene3D" id="3.30.750.90">
    <property type="match status" value="1"/>
</dbReference>
<dbReference type="RefSeq" id="WP_071506085.1">
    <property type="nucleotide sequence ID" value="NZ_MORL01000025.1"/>
</dbReference>
<dbReference type="Proteomes" id="UP000181790">
    <property type="component" value="Unassembled WGS sequence"/>
</dbReference>
<sequence>MYNPISTYRIQFHKDFTFTDFEQIIPYLHQLGVKTIYASPVFAATPGSSHGYDVVDPQQINPEIGTLEQLRAISKRLNELNMGWIQDIVPNHMAFDTTNAWLMDVLEKGQQSAYASFFDLTWNSPVYHGRLMVPFLGAPLDEVIENGELTIAYQHDRFELVYHKSAWPLHLRSYATILHACPEQASDAIRLLLEQIHQLQQVKEATAWRAGFEEIKLQLTALHNDGATRVYIEACLHHLNDQPEQISTIAHEQIYRLCFHQETDYQINYRRFFTVNGLICLNIQHKPVFDATHTLIKQLVDEGVFQGLRVDHIDGLSDPTLYLDNLRELAGDETYIVVEKILEPDEKLPSCWPVQGTTGYGYLSMVNNLFTRTKSEASFTRFYQQLLGEKIKIYQALNEKKAYILFEHMGGELDNLTAFFGELALIPQEELTAVPADMLRQAIGQFLIECPVYRYYGHHFPLDKPETAAVADIFARVRRHSPELEPAVALLEKALLQLPLLNDADYNSRAVRFYQRCMQFTGPLMAKGMEDTLMYTYNRFIGHDEVGDSPTFFGLTVPEFHRLMADRQTNWPLALNATSTHDTKRGEDVRSRLNVLTDLTETWIEAVTQWQSLNEDLKTAWQSPDDPSLTHAPDANDEYFIYQTLIGAYPMPEQDASDFAGRMEEYLEKALREAKRHSSWSEPNEAYEQAAKDFATGLLDKDRPFWKHFDQFRRQVADFGMAISLAQVLLKFTCPGTPDVYQGCEGWDLSLVDPDNRRPVDYEARSKDLTELNTSGLSDGCEHLWACRYDARIKQWLIRQLMQERQQLPDLFAHGQYLPLQVTGSYKDQVIAFARRHKHTWVVVAVPLGLAQLSEVQKAPIDALDWKDTRILLPDEAPAYWVSQLHQATGNTADGIAVQSVFDSLPIALLHLPYTPKERKAGILMHITSLPSAFGIGDFGPEAYRFADALNRSHQAYWQILPLNPVEAGQGHSPYSSTSSMAGSPLLISPELLAEEGLLDPDDLKAWQPPVSDRVDFTEAGKRKGHLFEKAYRTFLNSRSGHRQREFEAFCEQEASWLHDYALYTSLTSRFDDKPWSLWPEPYKLRDAAALATFAEQQADMIQKVKWLQFVFMQQWQRLRTYCRHRGIQLFGDLPFYVSYDSVDVWANREFFSLDETGAMTGVAGVPPDYFNADGQLWGMPVFRWDVLKNHRYGWWVDRIRKNMELYDLLRLDHFRAFADYWEVPAESKTAKNGQWKQGPGADFFLVIQQELGDLPFVAEDLGDINEGVYQLRDAFGMPGMRVVQFAFGADMTESVNIPHHYIPNAIAYTGTHDNNTTRGWFRKDATAHHLKRFATYLGVEATEETVHLALGRMVYASVARTAILPVQDVLGLDETARMNTPASASGNWNWRLRPGQFGPEAEQLLRDWARTYSRW</sequence>
<name>A0A1S2VC56_9BACT</name>
<keyword evidence="5 10" id="KW-0328">Glycosyltransferase</keyword>
<dbReference type="EMBL" id="MORL01000025">
    <property type="protein sequence ID" value="OIN56293.1"/>
    <property type="molecule type" value="Genomic_DNA"/>
</dbReference>
<dbReference type="CDD" id="cd11336">
    <property type="entry name" value="AmyAc_MTSase"/>
    <property type="match status" value="1"/>
</dbReference>
<dbReference type="Pfam" id="PF00128">
    <property type="entry name" value="Alpha-amylase"/>
    <property type="match status" value="1"/>
</dbReference>
<gene>
    <name evidence="12" type="ORF">BLX24_25630</name>
</gene>
<organism evidence="12 13">
    <name type="scientific">Arsenicibacter rosenii</name>
    <dbReference type="NCBI Taxonomy" id="1750698"/>
    <lineage>
        <taxon>Bacteria</taxon>
        <taxon>Pseudomonadati</taxon>
        <taxon>Bacteroidota</taxon>
        <taxon>Cytophagia</taxon>
        <taxon>Cytophagales</taxon>
        <taxon>Spirosomataceae</taxon>
        <taxon>Arsenicibacter</taxon>
    </lineage>
</organism>
<dbReference type="InterPro" id="IPR003385">
    <property type="entry name" value="Glyco_hydro_77"/>
</dbReference>
<comment type="catalytic activity">
    <reaction evidence="1 10">
        <text>Transfers a segment of a (1-&gt;4)-alpha-D-glucan to a new position in an acceptor, which may be glucose or a (1-&gt;4)-alpha-D-glucan.</text>
        <dbReference type="EC" id="2.4.1.25"/>
    </reaction>
</comment>
<keyword evidence="7 10" id="KW-0119">Carbohydrate metabolism</keyword>
<protein>
    <recommendedName>
        <fullName evidence="4 10">4-alpha-glucanotransferase</fullName>
        <ecNumber evidence="3 10">2.4.1.25</ecNumber>
    </recommendedName>
    <alternativeName>
        <fullName evidence="8 10">Amylomaltase</fullName>
    </alternativeName>
    <alternativeName>
        <fullName evidence="9 10">Disproportionating enzyme</fullName>
    </alternativeName>
</protein>
<evidence type="ECO:0000256" key="6">
    <source>
        <dbReference type="ARBA" id="ARBA00022679"/>
    </source>
</evidence>